<evidence type="ECO:0000313" key="2">
    <source>
        <dbReference type="Proteomes" id="UP001164539"/>
    </source>
</evidence>
<evidence type="ECO:0000313" key="1">
    <source>
        <dbReference type="EMBL" id="KAJ4716410.1"/>
    </source>
</evidence>
<dbReference type="EMBL" id="CM051399">
    <property type="protein sequence ID" value="KAJ4716410.1"/>
    <property type="molecule type" value="Genomic_DNA"/>
</dbReference>
<proteinExistence type="predicted"/>
<gene>
    <name evidence="1" type="ORF">OWV82_011434</name>
</gene>
<name>A0ACC1XY66_MELAZ</name>
<accession>A0ACC1XY66</accession>
<sequence>MLFSVFQNQYTVSEACDFDWRQSGLGLNTKDKIRSICRGVRPILENSLPEPPHFFKIVLTSTLEEKKLRIPQKFVRKFGHELPNTATLIVPNGSCWSVDLKKDGKNVWFCDGWHEFVETHSISAGYFLVFKYGKNSRFHVLIFDLTACEIDYLCNDKESKNNKQNSEFLVDMDSDKECVQISEEQFHKMYSPPTQHNQAKPAFSTWRIKRNPQSPFSLEKSKVKRRCGQQRKKNIAQEFVEINEPNDDQRYDLWDSLAEMGICITEKYKLLSAENRKRLLNIAKSMKPKNPSFMVLLQPRNKYCRDVYVPSTFAQKFITKDTNSIKVQVSDGAEYSLQICWRQHGGFFLSKGWSHISEDKKLKVGDICIFELVRKKDVLLKLRVFDESVE</sequence>
<organism evidence="1 2">
    <name type="scientific">Melia azedarach</name>
    <name type="common">Chinaberry tree</name>
    <dbReference type="NCBI Taxonomy" id="155640"/>
    <lineage>
        <taxon>Eukaryota</taxon>
        <taxon>Viridiplantae</taxon>
        <taxon>Streptophyta</taxon>
        <taxon>Embryophyta</taxon>
        <taxon>Tracheophyta</taxon>
        <taxon>Spermatophyta</taxon>
        <taxon>Magnoliopsida</taxon>
        <taxon>eudicotyledons</taxon>
        <taxon>Gunneridae</taxon>
        <taxon>Pentapetalae</taxon>
        <taxon>rosids</taxon>
        <taxon>malvids</taxon>
        <taxon>Sapindales</taxon>
        <taxon>Meliaceae</taxon>
        <taxon>Melia</taxon>
    </lineage>
</organism>
<comment type="caution">
    <text evidence="1">The sequence shown here is derived from an EMBL/GenBank/DDBJ whole genome shotgun (WGS) entry which is preliminary data.</text>
</comment>
<reference evidence="1 2" key="1">
    <citation type="journal article" date="2023" name="Science">
        <title>Complex scaffold remodeling in plant triterpene biosynthesis.</title>
        <authorList>
            <person name="De La Pena R."/>
            <person name="Hodgson H."/>
            <person name="Liu J.C."/>
            <person name="Stephenson M.J."/>
            <person name="Martin A.C."/>
            <person name="Owen C."/>
            <person name="Harkess A."/>
            <person name="Leebens-Mack J."/>
            <person name="Jimenez L.E."/>
            <person name="Osbourn A."/>
            <person name="Sattely E.S."/>
        </authorList>
    </citation>
    <scope>NUCLEOTIDE SEQUENCE [LARGE SCALE GENOMIC DNA]</scope>
    <source>
        <strain evidence="2">cv. JPN11</strain>
        <tissue evidence="1">Leaf</tissue>
    </source>
</reference>
<dbReference type="Proteomes" id="UP001164539">
    <property type="component" value="Chromosome 6"/>
</dbReference>
<keyword evidence="2" id="KW-1185">Reference proteome</keyword>
<protein>
    <submittedName>
        <fullName evidence="1">B3 domain-containing transcription factor VRN1</fullName>
    </submittedName>
</protein>